<dbReference type="EMBL" id="JBHSBN010000069">
    <property type="protein sequence ID" value="MFC4110848.1"/>
    <property type="molecule type" value="Genomic_DNA"/>
</dbReference>
<organism evidence="1 2">
    <name type="scientific">Micromonospora zhanjiangensis</name>
    <dbReference type="NCBI Taxonomy" id="1522057"/>
    <lineage>
        <taxon>Bacteria</taxon>
        <taxon>Bacillati</taxon>
        <taxon>Actinomycetota</taxon>
        <taxon>Actinomycetes</taxon>
        <taxon>Micromonosporales</taxon>
        <taxon>Micromonosporaceae</taxon>
        <taxon>Micromonospora</taxon>
    </lineage>
</organism>
<evidence type="ECO:0008006" key="3">
    <source>
        <dbReference type="Google" id="ProtNLM"/>
    </source>
</evidence>
<evidence type="ECO:0000313" key="1">
    <source>
        <dbReference type="EMBL" id="MFC4110848.1"/>
    </source>
</evidence>
<name>A0ABV8KXZ2_9ACTN</name>
<reference evidence="2" key="1">
    <citation type="journal article" date="2019" name="Int. J. Syst. Evol. Microbiol.">
        <title>The Global Catalogue of Microorganisms (GCM) 10K type strain sequencing project: providing services to taxonomists for standard genome sequencing and annotation.</title>
        <authorList>
            <consortium name="The Broad Institute Genomics Platform"/>
            <consortium name="The Broad Institute Genome Sequencing Center for Infectious Disease"/>
            <person name="Wu L."/>
            <person name="Ma J."/>
        </authorList>
    </citation>
    <scope>NUCLEOTIDE SEQUENCE [LARGE SCALE GENOMIC DNA]</scope>
    <source>
        <strain evidence="2">2902at01</strain>
    </source>
</reference>
<keyword evidence="2" id="KW-1185">Reference proteome</keyword>
<dbReference type="RefSeq" id="WP_377553660.1">
    <property type="nucleotide sequence ID" value="NZ_JBHSBN010000069.1"/>
</dbReference>
<proteinExistence type="predicted"/>
<evidence type="ECO:0000313" key="2">
    <source>
        <dbReference type="Proteomes" id="UP001595868"/>
    </source>
</evidence>
<sequence length="62" mass="6815">MSDPSKVHADLVKAAKKITEHWPGPDGCPICRVHNCEARATARRFLDEHAGSAPAPIVRDQR</sequence>
<dbReference type="Proteomes" id="UP001595868">
    <property type="component" value="Unassembled WGS sequence"/>
</dbReference>
<protein>
    <recommendedName>
        <fullName evidence="3">Lsr2 protein</fullName>
    </recommendedName>
</protein>
<gene>
    <name evidence="1" type="ORF">ACFOX0_33680</name>
</gene>
<comment type="caution">
    <text evidence="1">The sequence shown here is derived from an EMBL/GenBank/DDBJ whole genome shotgun (WGS) entry which is preliminary data.</text>
</comment>
<accession>A0ABV8KXZ2</accession>